<dbReference type="PANTHER" id="PTHR45957:SF1">
    <property type="entry name" value="ANAPHASE-PROMOTING COMPLEX SUBUNIT 2"/>
    <property type="match status" value="1"/>
</dbReference>
<name>A0A9N9D1X4_9GLOM</name>
<evidence type="ECO:0000313" key="5">
    <source>
        <dbReference type="Proteomes" id="UP000789572"/>
    </source>
</evidence>
<dbReference type="InterPro" id="IPR036317">
    <property type="entry name" value="Cullin_homology_sf"/>
</dbReference>
<protein>
    <submittedName>
        <fullName evidence="4">7539_t:CDS:1</fullName>
    </submittedName>
</protein>
<feature type="compositionally biased region" description="Acidic residues" evidence="2">
    <location>
        <begin position="138"/>
        <end position="166"/>
    </location>
</feature>
<feature type="compositionally biased region" description="Acidic residues" evidence="2">
    <location>
        <begin position="112"/>
        <end position="123"/>
    </location>
</feature>
<organism evidence="4 5">
    <name type="scientific">Paraglomus occultum</name>
    <dbReference type="NCBI Taxonomy" id="144539"/>
    <lineage>
        <taxon>Eukaryota</taxon>
        <taxon>Fungi</taxon>
        <taxon>Fungi incertae sedis</taxon>
        <taxon>Mucoromycota</taxon>
        <taxon>Glomeromycotina</taxon>
        <taxon>Glomeromycetes</taxon>
        <taxon>Paraglomerales</taxon>
        <taxon>Paraglomeraceae</taxon>
        <taxon>Paraglomus</taxon>
    </lineage>
</organism>
<dbReference type="PANTHER" id="PTHR45957">
    <property type="entry name" value="ANAPHASE-PROMOTING COMPLEX SUBUNIT 2"/>
    <property type="match status" value="1"/>
</dbReference>
<dbReference type="InterPro" id="IPR016158">
    <property type="entry name" value="Cullin_homology"/>
</dbReference>
<evidence type="ECO:0000259" key="3">
    <source>
        <dbReference type="PROSITE" id="PS50069"/>
    </source>
</evidence>
<dbReference type="GO" id="GO:0006511">
    <property type="term" value="P:ubiquitin-dependent protein catabolic process"/>
    <property type="evidence" value="ECO:0007669"/>
    <property type="project" value="InterPro"/>
</dbReference>
<dbReference type="GO" id="GO:0070979">
    <property type="term" value="P:protein K11-linked ubiquitination"/>
    <property type="evidence" value="ECO:0007669"/>
    <property type="project" value="TreeGrafter"/>
</dbReference>
<feature type="domain" description="Cullin family profile" evidence="3">
    <location>
        <begin position="440"/>
        <end position="577"/>
    </location>
</feature>
<sequence>MFPGDILSICILRYDEISADTLYQFHARYHTILYSSLREMTKPFSTPSASSNASLFTDLARLLYRSFFRIPSTRKKERVKLEKINTKELFAWKSKDALSAIYALQDRKCEEEGNGGDEEGESFADERDKKEEGKEPEVYEMSEDDENDELFNLSTDEEENVDEDGRESDIMTPDLDVLGQHFVQLSRELEALDLIYRTKDTLEEVLCEEIENRVIKRCRKVFDKPILKRATKWLYEWVYPWLSNVLPENGDADESLTVWSKRLNYHLCMMFCDLRISELFDIIIDYPDSKPAIDDLVLCVKSLDQDYRHRVVKSLHSSFQKRLLIPGAATSDILKGYISTIKCLRLLDPPGVLLEKVTGPIRDYLRTRTDTVKCLVTAWTDDQGNDPELIEELGKAEIPVPTEDAEDTAYFENDNWVPDPVDAGPNYKSSVYRSADITNLLISIFDDTEPITREIQNQMGIKLLNKTDFETETEITKLELFKLRFGETKMQHTEVMIKDIADSKRIDHYVYPEGKGRDENESALLHTTIISRLFWPTLRNEDFNVPQPIQEVMKQYEESFERYKKTRKLQWMTSLGK</sequence>
<dbReference type="EMBL" id="CAJVPJ010002394">
    <property type="protein sequence ID" value="CAG8620239.1"/>
    <property type="molecule type" value="Genomic_DNA"/>
</dbReference>
<keyword evidence="5" id="KW-1185">Reference proteome</keyword>
<dbReference type="AlphaFoldDB" id="A0A9N9D1X4"/>
<dbReference type="Gene3D" id="3.30.230.130">
    <property type="entry name" value="Cullin, Chain C, Domain 2"/>
    <property type="match status" value="1"/>
</dbReference>
<dbReference type="Pfam" id="PF25773">
    <property type="entry name" value="TPR_ANAPC2"/>
    <property type="match status" value="1"/>
</dbReference>
<comment type="similarity">
    <text evidence="1">Belongs to the cullin family.</text>
</comment>
<dbReference type="GO" id="GO:0005680">
    <property type="term" value="C:anaphase-promoting complex"/>
    <property type="evidence" value="ECO:0007669"/>
    <property type="project" value="TreeGrafter"/>
</dbReference>
<reference evidence="4" key="1">
    <citation type="submission" date="2021-06" db="EMBL/GenBank/DDBJ databases">
        <authorList>
            <person name="Kallberg Y."/>
            <person name="Tangrot J."/>
            <person name="Rosling A."/>
        </authorList>
    </citation>
    <scope>NUCLEOTIDE SEQUENCE</scope>
    <source>
        <strain evidence="4">IA702</strain>
    </source>
</reference>
<dbReference type="GO" id="GO:0031625">
    <property type="term" value="F:ubiquitin protein ligase binding"/>
    <property type="evidence" value="ECO:0007669"/>
    <property type="project" value="InterPro"/>
</dbReference>
<dbReference type="Proteomes" id="UP000789572">
    <property type="component" value="Unassembled WGS sequence"/>
</dbReference>
<dbReference type="InterPro" id="IPR057975">
    <property type="entry name" value="TPR_ANAPC2"/>
</dbReference>
<accession>A0A9N9D1X4</accession>
<evidence type="ECO:0000256" key="2">
    <source>
        <dbReference type="SAM" id="MobiDB-lite"/>
    </source>
</evidence>
<feature type="region of interest" description="Disordered" evidence="2">
    <location>
        <begin position="109"/>
        <end position="168"/>
    </location>
</feature>
<dbReference type="PROSITE" id="PS50069">
    <property type="entry name" value="CULLIN_2"/>
    <property type="match status" value="1"/>
</dbReference>
<dbReference type="SUPFAM" id="SSF75632">
    <property type="entry name" value="Cullin homology domain"/>
    <property type="match status" value="1"/>
</dbReference>
<dbReference type="OrthoDB" id="5581181at2759"/>
<dbReference type="GO" id="GO:0007091">
    <property type="term" value="P:metaphase/anaphase transition of mitotic cell cycle"/>
    <property type="evidence" value="ECO:0007669"/>
    <property type="project" value="TreeGrafter"/>
</dbReference>
<comment type="caution">
    <text evidence="4">The sequence shown here is derived from an EMBL/GenBank/DDBJ whole genome shotgun (WGS) entry which is preliminary data.</text>
</comment>
<gene>
    <name evidence="4" type="ORF">POCULU_LOCUS8381</name>
</gene>
<proteinExistence type="inferred from homology"/>
<dbReference type="InterPro" id="IPR044554">
    <property type="entry name" value="ANAPC2"/>
</dbReference>
<feature type="compositionally biased region" description="Basic and acidic residues" evidence="2">
    <location>
        <begin position="124"/>
        <end position="137"/>
    </location>
</feature>
<evidence type="ECO:0000313" key="4">
    <source>
        <dbReference type="EMBL" id="CAG8620239.1"/>
    </source>
</evidence>
<feature type="non-terminal residue" evidence="4">
    <location>
        <position position="1"/>
    </location>
</feature>
<evidence type="ECO:0000256" key="1">
    <source>
        <dbReference type="PROSITE-ProRule" id="PRU00330"/>
    </source>
</evidence>